<evidence type="ECO:0000259" key="1">
    <source>
        <dbReference type="Pfam" id="PF12307"/>
    </source>
</evidence>
<proteinExistence type="predicted"/>
<dbReference type="RefSeq" id="WP_100535441.1">
    <property type="nucleotide sequence ID" value="NZ_CBDBYO010000024.1"/>
</dbReference>
<name>A0A2H9YPK9_9GAMM</name>
<dbReference type="Pfam" id="PF12307">
    <property type="entry name" value="DUF3631"/>
    <property type="match status" value="1"/>
</dbReference>
<evidence type="ECO:0000313" key="3">
    <source>
        <dbReference type="Proteomes" id="UP000243446"/>
    </source>
</evidence>
<dbReference type="AlphaFoldDB" id="A0A2H9YPK9"/>
<dbReference type="EMBL" id="PHRG01000008">
    <property type="protein sequence ID" value="PJO74579.1"/>
    <property type="molecule type" value="Genomic_DNA"/>
</dbReference>
<dbReference type="Proteomes" id="UP000243446">
    <property type="component" value="Unassembled WGS sequence"/>
</dbReference>
<dbReference type="GeneID" id="97177845"/>
<reference evidence="2 3" key="1">
    <citation type="submission" date="2017-11" db="EMBL/GenBank/DDBJ databases">
        <title>Revising the taxonomy of the Acinetobacter lwoffii group: the description of Acinetobacter pseudolwoffii sp. nov. and emended description of Acinetobacter lwoffii.</title>
        <authorList>
            <person name="Nemec A."/>
            <person name="Radolfova-Krizova L."/>
        </authorList>
    </citation>
    <scope>NUCLEOTIDE SEQUENCE [LARGE SCALE GENOMIC DNA]</scope>
    <source>
        <strain evidence="2 3">ANC 5044</strain>
    </source>
</reference>
<organism evidence="2 3">
    <name type="scientific">Acinetobacter pseudolwoffii</name>
    <dbReference type="NCBI Taxonomy" id="2053287"/>
    <lineage>
        <taxon>Bacteria</taxon>
        <taxon>Pseudomonadati</taxon>
        <taxon>Pseudomonadota</taxon>
        <taxon>Gammaproteobacteria</taxon>
        <taxon>Moraxellales</taxon>
        <taxon>Moraxellaceae</taxon>
        <taxon>Acinetobacter</taxon>
    </lineage>
</organism>
<dbReference type="InterPro" id="IPR022081">
    <property type="entry name" value="DUF3631"/>
</dbReference>
<comment type="caution">
    <text evidence="2">The sequence shown here is derived from an EMBL/GenBank/DDBJ whole genome shotgun (WGS) entry which is preliminary data.</text>
</comment>
<feature type="domain" description="DUF3631" evidence="1">
    <location>
        <begin position="253"/>
        <end position="432"/>
    </location>
</feature>
<sequence>MSIQEKQTNGIKSQSGYEAEPFQGDFEEEIQRLAQLKIEEYELQRKQTAKLFDIRPQVLDKLVEKRRPKHQMKQNEDEWFEKVEPFSEPVNGRDLLNEINAQVKKYIVCDESVAIAATLWILFTWAIDHMNFAPIACITAPEKRCGKTQLLTLIGELSKKNISASNITSAALYRTIDMYQPTLTIDEADTFLSEQSGIRGVMNAGHSRENAFVIRCDGEDNHPKRFNVWCAKAISGIGHLSETLRDRSIILELRRKVKNESIESLRYRDKEYWKLIKRKCLRWVNDNQDLLRAIKPVLPECLNDRAKDNWEGLFKIAAIAGEDWLERVEFTAISIQRSEEDNLNLNEQLLLDIHTIFKNKNAAKLWTQDILSALCEDEEKRWIDICEGRKLSARKLATMLKGFKISSHDIRIGDKVKKGYELVQFTEAFERYL</sequence>
<accession>A0A2H9YPK9</accession>
<gene>
    <name evidence="2" type="ORF">CWI32_12635</name>
</gene>
<protein>
    <recommendedName>
        <fullName evidence="1">DUF3631 domain-containing protein</fullName>
    </recommendedName>
</protein>
<evidence type="ECO:0000313" key="2">
    <source>
        <dbReference type="EMBL" id="PJO74579.1"/>
    </source>
</evidence>